<protein>
    <submittedName>
        <fullName evidence="4">G patch domain-containing protein 3 isoform X1</fullName>
    </submittedName>
</protein>
<dbReference type="Pfam" id="PF01585">
    <property type="entry name" value="G-patch"/>
    <property type="match status" value="1"/>
</dbReference>
<feature type="compositionally biased region" description="Low complexity" evidence="1">
    <location>
        <begin position="497"/>
        <end position="509"/>
    </location>
</feature>
<reference evidence="4" key="1">
    <citation type="submission" date="2025-08" db="UniProtKB">
        <authorList>
            <consortium name="RefSeq"/>
        </authorList>
    </citation>
    <scope>IDENTIFICATION</scope>
</reference>
<dbReference type="InterPro" id="IPR000467">
    <property type="entry name" value="G_patch_dom"/>
</dbReference>
<feature type="domain" description="G-patch" evidence="2">
    <location>
        <begin position="537"/>
        <end position="585"/>
    </location>
</feature>
<sequence length="646" mass="72759">MAMATQETETSSYVAITNIPFKFHTADLRSFFSSYVESNGFICFHFRHRPEKTESSLENENEKTTTSRSCATTDEAGERVKRCCCVAKVKNSRLPSFLKAYHNQNWTDSNDEYHGDLCHISVINTRSNDSSGTDTSGHVDEKTLESMPELRPVELMPQGNVGTPTLVFLDLIQRCLLPHSLIHKLKLKFPKTSGKLLYSNVPFEYHTPKDSDFAANTPNLESGAGVVKSFPSLTQERNVKTKCLRKSDAFGKIQAFELSESSTLLSDDCNEQTPNVINDSSIAIETSSDQSTFQDAQMDMIPHPYKAEESQNTDMDGLNTEDKSVQIEASVSNANNQSGFLAPQVPLTNRERKRKKRYENRSTRKLMAEGIEERLIAIDKIYRNDDDAEEWDRHEASEDDPSNQERNKERLYEEEIEQPWEKGGPGVVFYTDAMFWQEREGDFDEQTTDDLDVDFSAYEEQGAGDKDIKDFLKIRQETRFRNGYDSTDRFSIGIGKKIDKPSSSISSAGNEVSASQHGRGSKLVSSGAAIGAFERHTKGIGRKVMEKQGWREGQGLGSSKPGITEALRGEGQRPHDKQGLGFVAEKPVWYGVPPAKKSRGKSKQSHLITTVYDDPREADPKEPLLLRSEPTTLKHRQTHKDSFNKR</sequence>
<name>A0ABM0JY04_APLCA</name>
<feature type="region of interest" description="Disordered" evidence="1">
    <location>
        <begin position="593"/>
        <end position="646"/>
    </location>
</feature>
<feature type="region of interest" description="Disordered" evidence="1">
    <location>
        <begin position="541"/>
        <end position="581"/>
    </location>
</feature>
<proteinExistence type="predicted"/>
<dbReference type="PROSITE" id="PS50174">
    <property type="entry name" value="G_PATCH"/>
    <property type="match status" value="1"/>
</dbReference>
<feature type="region of interest" description="Disordered" evidence="1">
    <location>
        <begin position="53"/>
        <end position="72"/>
    </location>
</feature>
<organism evidence="3 4">
    <name type="scientific">Aplysia californica</name>
    <name type="common">California sea hare</name>
    <dbReference type="NCBI Taxonomy" id="6500"/>
    <lineage>
        <taxon>Eukaryota</taxon>
        <taxon>Metazoa</taxon>
        <taxon>Spiralia</taxon>
        <taxon>Lophotrochozoa</taxon>
        <taxon>Mollusca</taxon>
        <taxon>Gastropoda</taxon>
        <taxon>Heterobranchia</taxon>
        <taxon>Euthyneura</taxon>
        <taxon>Tectipleura</taxon>
        <taxon>Aplysiida</taxon>
        <taxon>Aplysioidea</taxon>
        <taxon>Aplysiidae</taxon>
        <taxon>Aplysia</taxon>
    </lineage>
</organism>
<dbReference type="SMART" id="SM00443">
    <property type="entry name" value="G_patch"/>
    <property type="match status" value="1"/>
</dbReference>
<feature type="compositionally biased region" description="Basic and acidic residues" evidence="1">
    <location>
        <begin position="541"/>
        <end position="550"/>
    </location>
</feature>
<evidence type="ECO:0000313" key="3">
    <source>
        <dbReference type="Proteomes" id="UP000694888"/>
    </source>
</evidence>
<feature type="compositionally biased region" description="Basic and acidic residues" evidence="1">
    <location>
        <begin position="613"/>
        <end position="624"/>
    </location>
</feature>
<dbReference type="PANTHER" id="PTHR14390:SF2">
    <property type="entry name" value="G PATCH DOMAIN-CONTAINING PROTEIN 3"/>
    <property type="match status" value="1"/>
</dbReference>
<evidence type="ECO:0000313" key="4">
    <source>
        <dbReference type="RefSeq" id="XP_005104205.1"/>
    </source>
</evidence>
<feature type="compositionally biased region" description="Basic and acidic residues" evidence="1">
    <location>
        <begin position="53"/>
        <end position="65"/>
    </location>
</feature>
<dbReference type="GeneID" id="101856200"/>
<keyword evidence="3" id="KW-1185">Reference proteome</keyword>
<evidence type="ECO:0000259" key="2">
    <source>
        <dbReference type="PROSITE" id="PS50174"/>
    </source>
</evidence>
<dbReference type="InterPro" id="IPR040341">
    <property type="entry name" value="GPATCH3"/>
</dbReference>
<dbReference type="PANTHER" id="PTHR14390">
    <property type="entry name" value="G PATCH DOMAIN CONTAINING PROTEIN 3"/>
    <property type="match status" value="1"/>
</dbReference>
<evidence type="ECO:0000256" key="1">
    <source>
        <dbReference type="SAM" id="MobiDB-lite"/>
    </source>
</evidence>
<feature type="region of interest" description="Disordered" evidence="1">
    <location>
        <begin position="497"/>
        <end position="523"/>
    </location>
</feature>
<feature type="region of interest" description="Disordered" evidence="1">
    <location>
        <begin position="389"/>
        <end position="408"/>
    </location>
</feature>
<dbReference type="RefSeq" id="XP_005104205.1">
    <property type="nucleotide sequence ID" value="XM_005104148.3"/>
</dbReference>
<gene>
    <name evidence="4" type="primary">LOC101856200</name>
</gene>
<accession>A0ABM0JY04</accession>
<dbReference type="Proteomes" id="UP000694888">
    <property type="component" value="Unplaced"/>
</dbReference>
<feature type="compositionally biased region" description="Basic and acidic residues" evidence="1">
    <location>
        <begin position="567"/>
        <end position="578"/>
    </location>
</feature>